<evidence type="ECO:0000313" key="2">
    <source>
        <dbReference type="Proteomes" id="UP000019376"/>
    </source>
</evidence>
<sequence length="110" mass="12561">MYISAYPRVHTGRYLMPSYPNWIDWLQGCGLMGLKRGPRGQSGRTEWTDWRVSVTERKCESAVPDRLTNVGAGSIIVHSMLGYHPYIYVEEDSTVIQGKFVVMIESMSQM</sequence>
<dbReference type="Proteomes" id="UP000019376">
    <property type="component" value="Unassembled WGS sequence"/>
</dbReference>
<evidence type="ECO:0000313" key="1">
    <source>
        <dbReference type="EMBL" id="EPS27683.1"/>
    </source>
</evidence>
<organism evidence="1 2">
    <name type="scientific">Penicillium oxalicum (strain 114-2 / CGMCC 5302)</name>
    <name type="common">Penicillium decumbens</name>
    <dbReference type="NCBI Taxonomy" id="933388"/>
    <lineage>
        <taxon>Eukaryota</taxon>
        <taxon>Fungi</taxon>
        <taxon>Dikarya</taxon>
        <taxon>Ascomycota</taxon>
        <taxon>Pezizomycotina</taxon>
        <taxon>Eurotiomycetes</taxon>
        <taxon>Eurotiomycetidae</taxon>
        <taxon>Eurotiales</taxon>
        <taxon>Aspergillaceae</taxon>
        <taxon>Penicillium</taxon>
    </lineage>
</organism>
<dbReference type="AlphaFoldDB" id="S8AP31"/>
<name>S8AP31_PENO1</name>
<reference evidence="1 2" key="1">
    <citation type="journal article" date="2013" name="PLoS ONE">
        <title>Genomic and secretomic analyses reveal unique features of the lignocellulolytic enzyme system of Penicillium decumbens.</title>
        <authorList>
            <person name="Liu G."/>
            <person name="Zhang L."/>
            <person name="Wei X."/>
            <person name="Zou G."/>
            <person name="Qin Y."/>
            <person name="Ma L."/>
            <person name="Li J."/>
            <person name="Zheng H."/>
            <person name="Wang S."/>
            <person name="Wang C."/>
            <person name="Xun L."/>
            <person name="Zhao G.-P."/>
            <person name="Zhou Z."/>
            <person name="Qu Y."/>
        </authorList>
    </citation>
    <scope>NUCLEOTIDE SEQUENCE [LARGE SCALE GENOMIC DNA]</scope>
    <source>
        <strain evidence="2">114-2 / CGMCC 5302</strain>
    </source>
</reference>
<gene>
    <name evidence="1" type="ORF">PDE_02627</name>
</gene>
<protein>
    <submittedName>
        <fullName evidence="1">Uncharacterized protein</fullName>
    </submittedName>
</protein>
<keyword evidence="2" id="KW-1185">Reference proteome</keyword>
<dbReference type="EMBL" id="KB644410">
    <property type="protein sequence ID" value="EPS27683.1"/>
    <property type="molecule type" value="Genomic_DNA"/>
</dbReference>
<dbReference type="HOGENOM" id="CLU_2171903_0_0_1"/>
<proteinExistence type="predicted"/>
<accession>S8AP31</accession>